<dbReference type="Proteomes" id="UP001231166">
    <property type="component" value="Chromosome"/>
</dbReference>
<reference evidence="2" key="2">
    <citation type="submission" date="2023-07" db="EMBL/GenBank/DDBJ databases">
        <title>Genomic analysis of Rhodococcus opacus VOC-14 with glycol ethers degradation activity.</title>
        <authorList>
            <person name="Narkevich D.A."/>
            <person name="Hlushen A.M."/>
            <person name="Akhremchuk A.E."/>
            <person name="Sikolenko M.A."/>
            <person name="Valentovich L.N."/>
        </authorList>
    </citation>
    <scope>NUCLEOTIDE SEQUENCE</scope>
    <source>
        <strain evidence="2">VOC-14</strain>
    </source>
</reference>
<evidence type="ECO:0000313" key="2">
    <source>
        <dbReference type="EMBL" id="WLF50491.1"/>
    </source>
</evidence>
<dbReference type="AlphaFoldDB" id="A0AAX3YQA3"/>
<dbReference type="RefSeq" id="WP_005574016.1">
    <property type="nucleotide sequence ID" value="NZ_CAJUXZ010000012.1"/>
</dbReference>
<dbReference type="Proteomes" id="UP001066327">
    <property type="component" value="Unassembled WGS sequence"/>
</dbReference>
<dbReference type="EMBL" id="CP130953">
    <property type="protein sequence ID" value="WLF50491.1"/>
    <property type="molecule type" value="Genomic_DNA"/>
</dbReference>
<dbReference type="SUPFAM" id="SSF48498">
    <property type="entry name" value="Tetracyclin repressor-like, C-terminal domain"/>
    <property type="match status" value="1"/>
</dbReference>
<proteinExistence type="predicted"/>
<organism evidence="2 4">
    <name type="scientific">Rhodococcus opacus</name>
    <name type="common">Nocardia opaca</name>
    <dbReference type="NCBI Taxonomy" id="37919"/>
    <lineage>
        <taxon>Bacteria</taxon>
        <taxon>Bacillati</taxon>
        <taxon>Actinomycetota</taxon>
        <taxon>Actinomycetes</taxon>
        <taxon>Mycobacteriales</taxon>
        <taxon>Nocardiaceae</taxon>
        <taxon>Rhodococcus</taxon>
    </lineage>
</organism>
<dbReference type="InterPro" id="IPR036271">
    <property type="entry name" value="Tet_transcr_reg_TetR-rel_C_sf"/>
</dbReference>
<reference evidence="1" key="1">
    <citation type="submission" date="2022-12" db="EMBL/GenBank/DDBJ databases">
        <authorList>
            <person name="Krivoruchko A.V."/>
            <person name="Elkin A."/>
        </authorList>
    </citation>
    <scope>NUCLEOTIDE SEQUENCE</scope>
    <source>
        <strain evidence="1">IEGM 249</strain>
    </source>
</reference>
<gene>
    <name evidence="1" type="ORF">O4328_33790</name>
    <name evidence="2" type="ORF">Q5707_16575</name>
</gene>
<sequence>MICAAFRLVLDLGDHPTPARPALFATWTARYRDLAARAATEGHLRPGTDTRTLTAAVVTTAFGSRVLARNPDAVADLPHRMTQAWQLLLPAVTDPAALEYFYQFALRREPHRTAPPP</sequence>
<protein>
    <submittedName>
        <fullName evidence="2">TetR family transcriptional regulator</fullName>
    </submittedName>
</protein>
<keyword evidence="3" id="KW-1185">Reference proteome</keyword>
<evidence type="ECO:0000313" key="1">
    <source>
        <dbReference type="EMBL" id="MCZ4588575.1"/>
    </source>
</evidence>
<name>A0AAX3YQA3_RHOOP</name>
<evidence type="ECO:0000313" key="3">
    <source>
        <dbReference type="Proteomes" id="UP001066327"/>
    </source>
</evidence>
<evidence type="ECO:0000313" key="4">
    <source>
        <dbReference type="Proteomes" id="UP001231166"/>
    </source>
</evidence>
<dbReference type="EMBL" id="JAPWIS010000023">
    <property type="protein sequence ID" value="MCZ4588575.1"/>
    <property type="molecule type" value="Genomic_DNA"/>
</dbReference>
<dbReference type="Gene3D" id="1.10.357.10">
    <property type="entry name" value="Tetracycline Repressor, domain 2"/>
    <property type="match status" value="1"/>
</dbReference>
<accession>A0AAX3YQA3</accession>